<dbReference type="Proteomes" id="UP000821866">
    <property type="component" value="Chromosome 3"/>
</dbReference>
<comment type="caution">
    <text evidence="1">The sequence shown here is derived from an EMBL/GenBank/DDBJ whole genome shotgun (WGS) entry which is preliminary data.</text>
</comment>
<proteinExistence type="predicted"/>
<evidence type="ECO:0000313" key="1">
    <source>
        <dbReference type="EMBL" id="KAH8029653.1"/>
    </source>
</evidence>
<gene>
    <name evidence="1" type="ORF">HPB51_002110</name>
</gene>
<accession>A0A9J6E6G0</accession>
<evidence type="ECO:0000313" key="2">
    <source>
        <dbReference type="Proteomes" id="UP000821866"/>
    </source>
</evidence>
<reference evidence="1" key="2">
    <citation type="submission" date="2021-09" db="EMBL/GenBank/DDBJ databases">
        <authorList>
            <person name="Jia N."/>
            <person name="Wang J."/>
            <person name="Shi W."/>
            <person name="Du L."/>
            <person name="Sun Y."/>
            <person name="Zhan W."/>
            <person name="Jiang J."/>
            <person name="Wang Q."/>
            <person name="Zhang B."/>
            <person name="Ji P."/>
            <person name="Sakyi L.B."/>
            <person name="Cui X."/>
            <person name="Yuan T."/>
            <person name="Jiang B."/>
            <person name="Yang W."/>
            <person name="Lam T.T.-Y."/>
            <person name="Chang Q."/>
            <person name="Ding S."/>
            <person name="Wang X."/>
            <person name="Zhu J."/>
            <person name="Ruan X."/>
            <person name="Zhao L."/>
            <person name="Wei J."/>
            <person name="Que T."/>
            <person name="Du C."/>
            <person name="Cheng J."/>
            <person name="Dai P."/>
            <person name="Han X."/>
            <person name="Huang E."/>
            <person name="Gao Y."/>
            <person name="Liu J."/>
            <person name="Shao H."/>
            <person name="Ye R."/>
            <person name="Li L."/>
            <person name="Wei W."/>
            <person name="Wang X."/>
            <person name="Wang C."/>
            <person name="Huo Q."/>
            <person name="Li W."/>
            <person name="Guo W."/>
            <person name="Chen H."/>
            <person name="Chen S."/>
            <person name="Zhou L."/>
            <person name="Zhou L."/>
            <person name="Ni X."/>
            <person name="Tian J."/>
            <person name="Zhou Y."/>
            <person name="Sheng Y."/>
            <person name="Liu T."/>
            <person name="Pan Y."/>
            <person name="Xia L."/>
            <person name="Li J."/>
            <person name="Zhao F."/>
            <person name="Cao W."/>
        </authorList>
    </citation>
    <scope>NUCLEOTIDE SEQUENCE</scope>
    <source>
        <strain evidence="1">Rmic-2018</strain>
        <tissue evidence="1">Larvae</tissue>
    </source>
</reference>
<reference evidence="1" key="1">
    <citation type="journal article" date="2020" name="Cell">
        <title>Large-Scale Comparative Analyses of Tick Genomes Elucidate Their Genetic Diversity and Vector Capacities.</title>
        <authorList>
            <consortium name="Tick Genome and Microbiome Consortium (TIGMIC)"/>
            <person name="Jia N."/>
            <person name="Wang J."/>
            <person name="Shi W."/>
            <person name="Du L."/>
            <person name="Sun Y."/>
            <person name="Zhan W."/>
            <person name="Jiang J.F."/>
            <person name="Wang Q."/>
            <person name="Zhang B."/>
            <person name="Ji P."/>
            <person name="Bell-Sakyi L."/>
            <person name="Cui X.M."/>
            <person name="Yuan T.T."/>
            <person name="Jiang B.G."/>
            <person name="Yang W.F."/>
            <person name="Lam T.T."/>
            <person name="Chang Q.C."/>
            <person name="Ding S.J."/>
            <person name="Wang X.J."/>
            <person name="Zhu J.G."/>
            <person name="Ruan X.D."/>
            <person name="Zhao L."/>
            <person name="Wei J.T."/>
            <person name="Ye R.Z."/>
            <person name="Que T.C."/>
            <person name="Du C.H."/>
            <person name="Zhou Y.H."/>
            <person name="Cheng J.X."/>
            <person name="Dai P.F."/>
            <person name="Guo W.B."/>
            <person name="Han X.H."/>
            <person name="Huang E.J."/>
            <person name="Li L.F."/>
            <person name="Wei W."/>
            <person name="Gao Y.C."/>
            <person name="Liu J.Z."/>
            <person name="Shao H.Z."/>
            <person name="Wang X."/>
            <person name="Wang C.C."/>
            <person name="Yang T.C."/>
            <person name="Huo Q.B."/>
            <person name="Li W."/>
            <person name="Chen H.Y."/>
            <person name="Chen S.E."/>
            <person name="Zhou L.G."/>
            <person name="Ni X.B."/>
            <person name="Tian J.H."/>
            <person name="Sheng Y."/>
            <person name="Liu T."/>
            <person name="Pan Y.S."/>
            <person name="Xia L.Y."/>
            <person name="Li J."/>
            <person name="Zhao F."/>
            <person name="Cao W.C."/>
        </authorList>
    </citation>
    <scope>NUCLEOTIDE SEQUENCE</scope>
    <source>
        <strain evidence="1">Rmic-2018</strain>
    </source>
</reference>
<name>A0A9J6E6G0_RHIMP</name>
<organism evidence="1 2">
    <name type="scientific">Rhipicephalus microplus</name>
    <name type="common">Cattle tick</name>
    <name type="synonym">Boophilus microplus</name>
    <dbReference type="NCBI Taxonomy" id="6941"/>
    <lineage>
        <taxon>Eukaryota</taxon>
        <taxon>Metazoa</taxon>
        <taxon>Ecdysozoa</taxon>
        <taxon>Arthropoda</taxon>
        <taxon>Chelicerata</taxon>
        <taxon>Arachnida</taxon>
        <taxon>Acari</taxon>
        <taxon>Parasitiformes</taxon>
        <taxon>Ixodida</taxon>
        <taxon>Ixodoidea</taxon>
        <taxon>Ixodidae</taxon>
        <taxon>Rhipicephalinae</taxon>
        <taxon>Rhipicephalus</taxon>
        <taxon>Boophilus</taxon>
    </lineage>
</organism>
<protein>
    <submittedName>
        <fullName evidence="1">Uncharacterized protein</fullName>
    </submittedName>
</protein>
<sequence>MLCPVCWSPLFGYFAAMFMDQLAGHYRKWRGCTVCGLSYDFHVFEILLLPTKAWHHERTSDAPFTYRPQAYSFPEDVVREQIQLELQTLRAQITKSQAVLTYLVSLFII</sequence>
<dbReference type="AlphaFoldDB" id="A0A9J6E6G0"/>
<dbReference type="EMBL" id="JABSTU010000005">
    <property type="protein sequence ID" value="KAH8029653.1"/>
    <property type="molecule type" value="Genomic_DNA"/>
</dbReference>
<keyword evidence="2" id="KW-1185">Reference proteome</keyword>